<keyword evidence="1" id="KW-0812">Transmembrane</keyword>
<name>D0KQ14_SACS9</name>
<dbReference type="GeneID" id="1453621"/>
<feature type="transmembrane region" description="Helical" evidence="1">
    <location>
        <begin position="25"/>
        <end position="47"/>
    </location>
</feature>
<gene>
    <name evidence="2" type="ordered locus">Ssol_2841</name>
</gene>
<sequence length="201" mass="23717">MSYKDLIKDANDFARVLIKRKSRKVLGIYYAVWGFYGLILASIYTVLDSLKINIAFLYGLIPFIILIPFVYFTVKLFRDIRTDYLRLIGSRGYIITKFNYVIWILITLALFISFILVSQFGLSIVYFVLSFYIYAIFLAYSLYRFLYSKYRFVDPRYYDIIAVFSILVAPLEVISQVFYLIFIIAWFYASINSLLEVSTIE</sequence>
<accession>D0KQ14</accession>
<organism evidence="2">
    <name type="scientific">Saccharolobus solfataricus (strain 98/2)</name>
    <name type="common">Sulfolobus solfataricus</name>
    <dbReference type="NCBI Taxonomy" id="555311"/>
    <lineage>
        <taxon>Archaea</taxon>
        <taxon>Thermoproteota</taxon>
        <taxon>Thermoprotei</taxon>
        <taxon>Sulfolobales</taxon>
        <taxon>Sulfolobaceae</taxon>
        <taxon>Saccharolobus</taxon>
    </lineage>
</organism>
<proteinExistence type="predicted"/>
<feature type="transmembrane region" description="Helical" evidence="1">
    <location>
        <begin position="98"/>
        <end position="118"/>
    </location>
</feature>
<feature type="transmembrane region" description="Helical" evidence="1">
    <location>
        <begin position="158"/>
        <end position="189"/>
    </location>
</feature>
<dbReference type="RefSeq" id="WP_009990147.1">
    <property type="nucleotide sequence ID" value="NZ_ACUK01000101.1"/>
</dbReference>
<dbReference type="KEGG" id="sol:Ssol_2841"/>
<feature type="transmembrane region" description="Helical" evidence="1">
    <location>
        <begin position="53"/>
        <end position="77"/>
    </location>
</feature>
<protein>
    <recommendedName>
        <fullName evidence="3">DUF973 family protein</fullName>
    </recommendedName>
</protein>
<dbReference type="HOGENOM" id="CLU_1357968_0_0_2"/>
<evidence type="ECO:0008006" key="3">
    <source>
        <dbReference type="Google" id="ProtNLM"/>
    </source>
</evidence>
<keyword evidence="1" id="KW-0472">Membrane</keyword>
<keyword evidence="1" id="KW-1133">Transmembrane helix</keyword>
<feature type="transmembrane region" description="Helical" evidence="1">
    <location>
        <begin position="124"/>
        <end position="146"/>
    </location>
</feature>
<evidence type="ECO:0000313" key="2">
    <source>
        <dbReference type="EMBL" id="ACX92918.1"/>
    </source>
</evidence>
<reference evidence="2" key="1">
    <citation type="submission" date="2009-10" db="EMBL/GenBank/DDBJ databases">
        <title>Complete sequence of Sulfolobus solfataricus 98/2.</title>
        <authorList>
            <consortium name="US DOE Joint Genome Institute"/>
            <person name="Lucas S."/>
            <person name="Copeland A."/>
            <person name="Lapidus A."/>
            <person name="Glavina del Rio T."/>
            <person name="Tice H."/>
            <person name="Bruce D."/>
            <person name="Goodwin L."/>
            <person name="Pitluck S."/>
            <person name="Munk A.C."/>
            <person name="Brettin T."/>
            <person name="Detter J.C."/>
            <person name="Han C."/>
            <person name="Tapia R."/>
            <person name="Larimer F."/>
            <person name="Land M."/>
            <person name="Hauser L."/>
            <person name="Kyrpides N."/>
            <person name="Ovchinnikova G."/>
            <person name="Mead D."/>
        </authorList>
    </citation>
    <scope>NUCLEOTIDE SEQUENCE [LARGE SCALE GENOMIC DNA]</scope>
    <source>
        <strain evidence="2">98/2</strain>
    </source>
</reference>
<dbReference type="EMBL" id="CP001800">
    <property type="protein sequence ID" value="ACX92918.1"/>
    <property type="molecule type" value="Genomic_DNA"/>
</dbReference>
<evidence type="ECO:0000256" key="1">
    <source>
        <dbReference type="SAM" id="Phobius"/>
    </source>
</evidence>
<dbReference type="AlphaFoldDB" id="D0KQ14"/>